<evidence type="ECO:0000256" key="1">
    <source>
        <dbReference type="SAM" id="Coils"/>
    </source>
</evidence>
<dbReference type="Pfam" id="PF24913">
    <property type="entry name" value="WHD_AAA_fung"/>
    <property type="match status" value="1"/>
</dbReference>
<dbReference type="Gene3D" id="3.40.50.300">
    <property type="entry name" value="P-loop containing nucleotide triphosphate hydrolases"/>
    <property type="match status" value="1"/>
</dbReference>
<evidence type="ECO:0000313" key="4">
    <source>
        <dbReference type="EMBL" id="PAV24222.1"/>
    </source>
</evidence>
<dbReference type="InterPro" id="IPR041664">
    <property type="entry name" value="AAA_16"/>
</dbReference>
<dbReference type="Pfam" id="PF13191">
    <property type="entry name" value="AAA_16"/>
    <property type="match status" value="1"/>
</dbReference>
<proteinExistence type="predicted"/>
<dbReference type="EMBL" id="NBII01000001">
    <property type="protein sequence ID" value="PAV24222.1"/>
    <property type="molecule type" value="Genomic_DNA"/>
</dbReference>
<dbReference type="SUPFAM" id="SSF52540">
    <property type="entry name" value="P-loop containing nucleoside triphosphate hydrolases"/>
    <property type="match status" value="1"/>
</dbReference>
<dbReference type="OrthoDB" id="511599at2759"/>
<evidence type="ECO:0000313" key="5">
    <source>
        <dbReference type="Proteomes" id="UP000217199"/>
    </source>
</evidence>
<dbReference type="InterPro" id="IPR027417">
    <property type="entry name" value="P-loop_NTPase"/>
</dbReference>
<dbReference type="InterPro" id="IPR056808">
    <property type="entry name" value="HTH_AAA"/>
</dbReference>
<evidence type="ECO:0000259" key="3">
    <source>
        <dbReference type="Pfam" id="PF24913"/>
    </source>
</evidence>
<keyword evidence="5" id="KW-1185">Reference proteome</keyword>
<evidence type="ECO:0008006" key="6">
    <source>
        <dbReference type="Google" id="ProtNLM"/>
    </source>
</evidence>
<feature type="domain" description="Orc1-like AAA ATPase" evidence="2">
    <location>
        <begin position="181"/>
        <end position="321"/>
    </location>
</feature>
<feature type="domain" description="AAA protein C-terminal winged helix" evidence="3">
    <location>
        <begin position="431"/>
        <end position="553"/>
    </location>
</feature>
<feature type="coiled-coil region" evidence="1">
    <location>
        <begin position="59"/>
        <end position="86"/>
    </location>
</feature>
<accession>A0A286UXF2</accession>
<dbReference type="PANTHER" id="PTHR36168">
    <property type="entry name" value="CHROMOSOME 1, WHOLE GENOME SHOTGUN SEQUENCE"/>
    <property type="match status" value="1"/>
</dbReference>
<gene>
    <name evidence="4" type="ORF">PNOK_0129000</name>
</gene>
<dbReference type="InParanoid" id="A0A286UXF2"/>
<protein>
    <recommendedName>
        <fullName evidence="6">Orc1-like AAA ATPase domain-containing protein</fullName>
    </recommendedName>
</protein>
<dbReference type="PANTHER" id="PTHR36168:SF1">
    <property type="entry name" value="ORC1-LIKE AAA ATPASE DOMAIN-CONTAINING PROTEIN"/>
    <property type="match status" value="1"/>
</dbReference>
<dbReference type="AlphaFoldDB" id="A0A286UXF2"/>
<keyword evidence="1" id="KW-0175">Coiled coil</keyword>
<dbReference type="STRING" id="2282107.A0A286UXF2"/>
<sequence length="588" mass="67216">MPPSFNLSSTLFKQSVRVRPLRSLHIQHEVISHHRSGRVLLNTQWQRHQSTQAPKETNEDTLQKKVSELSEEKKKLEKEYEMLQLPVSIPGTPGGQGGTGGGGLFSLTGQPLFDAALTTVIGLGIVFMGGIAYLEWYKWNVLNKIEKAFEPGYDPALEIASHANASSVPGVDEEHLRRKEQDLVDRIISGQEKGHYYLLLGQKGAGKTTMVYDAMVKCNADGVSICDAHPDLEVFRLRLGKTLNFEFNEDSQTGLFQRRDPREGGPGLDIERALNKLEKVALRRARKTGRPLVLVFNNVHFFQHTDEGRNILLQLQQRAESWAESRIATLVFSSDDFWPFLELRKSASRMLTLSIYDLEKNEAMMAARRLRRNFLHSYKRDIKTLEDRETFDEAISIIGGRLSALSKLAKMDDMVKAAHEMVSREKGWLLSQIGLIEDHDDDVMDEQKWSSCSWLLLRKFVQLYKEHEEKVANGEEDPGKFYLPSVSFEEARQLMTRTDFIEDLDKNNIVAIDVNFNVHPDSMIILQAAKEVVERDGFDEMLDNVRDRVDEIESLHRTRELTFKDVSKGDRIRLSDLFMGRHPLANMF</sequence>
<name>A0A286UXF2_9AGAM</name>
<organism evidence="4 5">
    <name type="scientific">Pyrrhoderma noxium</name>
    <dbReference type="NCBI Taxonomy" id="2282107"/>
    <lineage>
        <taxon>Eukaryota</taxon>
        <taxon>Fungi</taxon>
        <taxon>Dikarya</taxon>
        <taxon>Basidiomycota</taxon>
        <taxon>Agaricomycotina</taxon>
        <taxon>Agaricomycetes</taxon>
        <taxon>Hymenochaetales</taxon>
        <taxon>Hymenochaetaceae</taxon>
        <taxon>Pyrrhoderma</taxon>
    </lineage>
</organism>
<evidence type="ECO:0000259" key="2">
    <source>
        <dbReference type="Pfam" id="PF13191"/>
    </source>
</evidence>
<dbReference type="Proteomes" id="UP000217199">
    <property type="component" value="Unassembled WGS sequence"/>
</dbReference>
<comment type="caution">
    <text evidence="4">The sequence shown here is derived from an EMBL/GenBank/DDBJ whole genome shotgun (WGS) entry which is preliminary data.</text>
</comment>
<reference evidence="4 5" key="1">
    <citation type="journal article" date="2017" name="Mol. Ecol.">
        <title>Comparative and population genomic landscape of Phellinus noxius: A hypervariable fungus causing root rot in trees.</title>
        <authorList>
            <person name="Chung C.L."/>
            <person name="Lee T.J."/>
            <person name="Akiba M."/>
            <person name="Lee H.H."/>
            <person name="Kuo T.H."/>
            <person name="Liu D."/>
            <person name="Ke H.M."/>
            <person name="Yokoi T."/>
            <person name="Roa M.B."/>
            <person name="Lu M.J."/>
            <person name="Chang Y.Y."/>
            <person name="Ann P.J."/>
            <person name="Tsai J.N."/>
            <person name="Chen C.Y."/>
            <person name="Tzean S.S."/>
            <person name="Ota Y."/>
            <person name="Hattori T."/>
            <person name="Sahashi N."/>
            <person name="Liou R.F."/>
            <person name="Kikuchi T."/>
            <person name="Tsai I.J."/>
        </authorList>
    </citation>
    <scope>NUCLEOTIDE SEQUENCE [LARGE SCALE GENOMIC DNA]</scope>
    <source>
        <strain evidence="4 5">FFPRI411160</strain>
    </source>
</reference>